<keyword evidence="2" id="KW-0812">Transmembrane</keyword>
<gene>
    <name evidence="3" type="ORF">FDA94_29755</name>
</gene>
<accession>A0A4U3M7Y5</accession>
<feature type="transmembrane region" description="Helical" evidence="2">
    <location>
        <begin position="33"/>
        <end position="50"/>
    </location>
</feature>
<dbReference type="AlphaFoldDB" id="A0A4U3M7Y5"/>
<comment type="caution">
    <text evidence="3">The sequence shown here is derived from an EMBL/GenBank/DDBJ whole genome shotgun (WGS) entry which is preliminary data.</text>
</comment>
<protein>
    <submittedName>
        <fullName evidence="3">Uncharacterized protein</fullName>
    </submittedName>
</protein>
<dbReference type="RefSeq" id="WP_137250385.1">
    <property type="nucleotide sequence ID" value="NZ_SZQA01000035.1"/>
</dbReference>
<keyword evidence="2" id="KW-0472">Membrane</keyword>
<proteinExistence type="predicted"/>
<organism evidence="3 4">
    <name type="scientific">Herbidospora galbida</name>
    <dbReference type="NCBI Taxonomy" id="2575442"/>
    <lineage>
        <taxon>Bacteria</taxon>
        <taxon>Bacillati</taxon>
        <taxon>Actinomycetota</taxon>
        <taxon>Actinomycetes</taxon>
        <taxon>Streptosporangiales</taxon>
        <taxon>Streptosporangiaceae</taxon>
        <taxon>Herbidospora</taxon>
    </lineage>
</organism>
<evidence type="ECO:0000256" key="1">
    <source>
        <dbReference type="SAM" id="MobiDB-lite"/>
    </source>
</evidence>
<dbReference type="Proteomes" id="UP000308705">
    <property type="component" value="Unassembled WGS sequence"/>
</dbReference>
<keyword evidence="2" id="KW-1133">Transmembrane helix</keyword>
<keyword evidence="4" id="KW-1185">Reference proteome</keyword>
<evidence type="ECO:0000313" key="4">
    <source>
        <dbReference type="Proteomes" id="UP000308705"/>
    </source>
</evidence>
<evidence type="ECO:0000313" key="3">
    <source>
        <dbReference type="EMBL" id="TKK84329.1"/>
    </source>
</evidence>
<sequence length="110" mass="11981">MNAPMHNQTTSKVGETAPVSETVKKWIKKNNKIILTVGGAAVVAAAVLISRTKGLDTIEEFGKTELFPESVAGIEKRQSPRPHSVSGYQRMTKYGMQSVSPYERGAYRAA</sequence>
<feature type="region of interest" description="Disordered" evidence="1">
    <location>
        <begin position="72"/>
        <end position="92"/>
    </location>
</feature>
<name>A0A4U3M7Y5_9ACTN</name>
<dbReference type="EMBL" id="SZQA01000035">
    <property type="protein sequence ID" value="TKK84329.1"/>
    <property type="molecule type" value="Genomic_DNA"/>
</dbReference>
<evidence type="ECO:0000256" key="2">
    <source>
        <dbReference type="SAM" id="Phobius"/>
    </source>
</evidence>
<reference evidence="3 4" key="1">
    <citation type="submission" date="2019-04" db="EMBL/GenBank/DDBJ databases">
        <title>Herbidospora sp. NEAU-GS14.nov., a novel actinomycete isolated from soil.</title>
        <authorList>
            <person name="Han L."/>
        </authorList>
    </citation>
    <scope>NUCLEOTIDE SEQUENCE [LARGE SCALE GENOMIC DNA]</scope>
    <source>
        <strain evidence="3 4">NEAU-GS14</strain>
    </source>
</reference>